<feature type="transmembrane region" description="Helical" evidence="1">
    <location>
        <begin position="54"/>
        <end position="72"/>
    </location>
</feature>
<keyword evidence="1" id="KW-0472">Membrane</keyword>
<reference evidence="2 3" key="1">
    <citation type="submission" date="2019-08" db="EMBL/GenBank/DDBJ databases">
        <title>Whole genome of Aphis craccivora.</title>
        <authorList>
            <person name="Voronova N.V."/>
            <person name="Shulinski R.S."/>
            <person name="Bandarenka Y.V."/>
            <person name="Zhorov D.G."/>
            <person name="Warner D."/>
        </authorList>
    </citation>
    <scope>NUCLEOTIDE SEQUENCE [LARGE SCALE GENOMIC DNA]</scope>
    <source>
        <strain evidence="2">180601</strain>
        <tissue evidence="2">Whole Body</tissue>
    </source>
</reference>
<protein>
    <submittedName>
        <fullName evidence="2">Uncharacterized protein</fullName>
    </submittedName>
</protein>
<evidence type="ECO:0000313" key="2">
    <source>
        <dbReference type="EMBL" id="KAF0760128.1"/>
    </source>
</evidence>
<keyword evidence="1" id="KW-1133">Transmembrane helix</keyword>
<comment type="caution">
    <text evidence="2">The sequence shown here is derived from an EMBL/GenBank/DDBJ whole genome shotgun (WGS) entry which is preliminary data.</text>
</comment>
<name>A0A6G0YR92_APHCR</name>
<keyword evidence="3" id="KW-1185">Reference proteome</keyword>
<proteinExistence type="predicted"/>
<gene>
    <name evidence="2" type="ORF">FWK35_00010596</name>
</gene>
<evidence type="ECO:0000256" key="1">
    <source>
        <dbReference type="SAM" id="Phobius"/>
    </source>
</evidence>
<keyword evidence="1" id="KW-0812">Transmembrane</keyword>
<evidence type="ECO:0000313" key="3">
    <source>
        <dbReference type="Proteomes" id="UP000478052"/>
    </source>
</evidence>
<dbReference type="Proteomes" id="UP000478052">
    <property type="component" value="Unassembled WGS sequence"/>
</dbReference>
<sequence>MQSLAISLDKLQIEKKCFLSFVAPTILVLRRLLIHSSTEVKYCKPLSIYYASRLEFLFIIIIILAIIIILIISL</sequence>
<organism evidence="2 3">
    <name type="scientific">Aphis craccivora</name>
    <name type="common">Cowpea aphid</name>
    <dbReference type="NCBI Taxonomy" id="307492"/>
    <lineage>
        <taxon>Eukaryota</taxon>
        <taxon>Metazoa</taxon>
        <taxon>Ecdysozoa</taxon>
        <taxon>Arthropoda</taxon>
        <taxon>Hexapoda</taxon>
        <taxon>Insecta</taxon>
        <taxon>Pterygota</taxon>
        <taxon>Neoptera</taxon>
        <taxon>Paraneoptera</taxon>
        <taxon>Hemiptera</taxon>
        <taxon>Sternorrhyncha</taxon>
        <taxon>Aphidomorpha</taxon>
        <taxon>Aphidoidea</taxon>
        <taxon>Aphididae</taxon>
        <taxon>Aphidini</taxon>
        <taxon>Aphis</taxon>
        <taxon>Aphis</taxon>
    </lineage>
</organism>
<dbReference type="AlphaFoldDB" id="A0A6G0YR92"/>
<feature type="transmembrane region" description="Helical" evidence="1">
    <location>
        <begin position="17"/>
        <end position="34"/>
    </location>
</feature>
<dbReference type="EMBL" id="VUJU01002779">
    <property type="protein sequence ID" value="KAF0760128.1"/>
    <property type="molecule type" value="Genomic_DNA"/>
</dbReference>
<accession>A0A6G0YR92</accession>